<gene>
    <name evidence="1" type="primary">gb10349</name>
    <name evidence="1" type="ORF">PR202_gb10349</name>
</gene>
<reference evidence="1" key="1">
    <citation type="journal article" date="2018" name="DNA Res.">
        <title>Multiple hybrid de novo genome assembly of finger millet, an orphan allotetraploid crop.</title>
        <authorList>
            <person name="Hatakeyama M."/>
            <person name="Aluri S."/>
            <person name="Balachadran M.T."/>
            <person name="Sivarajan S.R."/>
            <person name="Patrignani A."/>
            <person name="Gruter S."/>
            <person name="Poveda L."/>
            <person name="Shimizu-Inatsugi R."/>
            <person name="Baeten J."/>
            <person name="Francoijs K.J."/>
            <person name="Nataraja K.N."/>
            <person name="Reddy Y.A.N."/>
            <person name="Phadnis S."/>
            <person name="Ravikumar R.L."/>
            <person name="Schlapbach R."/>
            <person name="Sreeman S.M."/>
            <person name="Shimizu K.K."/>
        </authorList>
    </citation>
    <scope>NUCLEOTIDE SEQUENCE</scope>
</reference>
<organism evidence="1 2">
    <name type="scientific">Eleusine coracana subsp. coracana</name>
    <dbReference type="NCBI Taxonomy" id="191504"/>
    <lineage>
        <taxon>Eukaryota</taxon>
        <taxon>Viridiplantae</taxon>
        <taxon>Streptophyta</taxon>
        <taxon>Embryophyta</taxon>
        <taxon>Tracheophyta</taxon>
        <taxon>Spermatophyta</taxon>
        <taxon>Magnoliopsida</taxon>
        <taxon>Liliopsida</taxon>
        <taxon>Poales</taxon>
        <taxon>Poaceae</taxon>
        <taxon>PACMAD clade</taxon>
        <taxon>Chloridoideae</taxon>
        <taxon>Cynodonteae</taxon>
        <taxon>Eleusininae</taxon>
        <taxon>Eleusine</taxon>
    </lineage>
</organism>
<evidence type="ECO:0000313" key="2">
    <source>
        <dbReference type="Proteomes" id="UP001054889"/>
    </source>
</evidence>
<accession>A0AAV5EHD2</accession>
<dbReference type="EMBL" id="BQKI01000076">
    <property type="protein sequence ID" value="GJN22753.1"/>
    <property type="molecule type" value="Genomic_DNA"/>
</dbReference>
<reference evidence="1" key="2">
    <citation type="submission" date="2021-12" db="EMBL/GenBank/DDBJ databases">
        <title>Resequencing data analysis of finger millet.</title>
        <authorList>
            <person name="Hatakeyama M."/>
            <person name="Aluri S."/>
            <person name="Balachadran M.T."/>
            <person name="Sivarajan S.R."/>
            <person name="Poveda L."/>
            <person name="Shimizu-Inatsugi R."/>
            <person name="Schlapbach R."/>
            <person name="Sreeman S.M."/>
            <person name="Shimizu K.K."/>
        </authorList>
    </citation>
    <scope>NUCLEOTIDE SEQUENCE</scope>
</reference>
<proteinExistence type="predicted"/>
<protein>
    <submittedName>
        <fullName evidence="1">Uncharacterized protein</fullName>
    </submittedName>
</protein>
<name>A0AAV5EHD2_ELECO</name>
<dbReference type="AlphaFoldDB" id="A0AAV5EHD2"/>
<evidence type="ECO:0000313" key="1">
    <source>
        <dbReference type="EMBL" id="GJN22753.1"/>
    </source>
</evidence>
<comment type="caution">
    <text evidence="1">The sequence shown here is derived from an EMBL/GenBank/DDBJ whole genome shotgun (WGS) entry which is preliminary data.</text>
</comment>
<dbReference type="Proteomes" id="UP001054889">
    <property type="component" value="Unassembled WGS sequence"/>
</dbReference>
<sequence>MTAALRILVSPALPRRHAPASSSVGIHALVLFRDDQPGVHPPRLRRETDGAVVPSRILGRLRNTFALVNPTTPAATWRPSCSILYIAADLLKRGKPLRREILNQDFIRSAPALRDTKGDRWFSANDAAAGCVDGRWWTRDKVLSRRNRRVVEGTTPSSGGWRQTRRMKEAWRISRRKSLQVAAFVRAAISTRRHTGSAGVSGASSSGVAEPRHGAHVRRRLRGCGISACFNLLNVSAHFDRSDPGSRDMCVYVHDQ</sequence>
<keyword evidence="2" id="KW-1185">Reference proteome</keyword>